<dbReference type="Proteomes" id="UP000197535">
    <property type="component" value="Unassembled WGS sequence"/>
</dbReference>
<feature type="region of interest" description="Disordered" evidence="1">
    <location>
        <begin position="37"/>
        <end position="66"/>
    </location>
</feature>
<protein>
    <submittedName>
        <fullName evidence="2">Uncharacterized protein</fullName>
    </submittedName>
</protein>
<gene>
    <name evidence="2" type="ORF">AYR66_03670</name>
</gene>
<proteinExistence type="predicted"/>
<sequence length="183" mass="20257">MLTFGKCIAFGYSARLAFVSSLNFSAPGHVKEGHQAIPMTSRHPGESVQAVPDSENSVSSASADRSGTIEIREGDWKAYLQCIARCKEDKSITSHYDNVAEYKRACAMAYLGKRAQLHGGVCSTRHPHVMTPQFIIDLETSNRTIRNSRYPWLRALMNLLAEIEQIQDQISSTNVITLVPASK</sequence>
<reference evidence="2 3" key="1">
    <citation type="submission" date="2016-02" db="EMBL/GenBank/DDBJ databases">
        <authorList>
            <person name="Wen L."/>
            <person name="He K."/>
            <person name="Yang H."/>
        </authorList>
    </citation>
    <scope>NUCLEOTIDE SEQUENCE [LARGE SCALE GENOMIC DNA]</scope>
    <source>
        <strain evidence="2 3">TSA40</strain>
    </source>
</reference>
<accession>A0A254T7Q5</accession>
<dbReference type="EMBL" id="LSTO01000002">
    <property type="protein sequence ID" value="OWW18684.1"/>
    <property type="molecule type" value="Genomic_DNA"/>
</dbReference>
<organism evidence="2 3">
    <name type="scientific">Noviherbaspirillum denitrificans</name>
    <dbReference type="NCBI Taxonomy" id="1968433"/>
    <lineage>
        <taxon>Bacteria</taxon>
        <taxon>Pseudomonadati</taxon>
        <taxon>Pseudomonadota</taxon>
        <taxon>Betaproteobacteria</taxon>
        <taxon>Burkholderiales</taxon>
        <taxon>Oxalobacteraceae</taxon>
        <taxon>Noviherbaspirillum</taxon>
    </lineage>
</organism>
<comment type="caution">
    <text evidence="2">The sequence shown here is derived from an EMBL/GenBank/DDBJ whole genome shotgun (WGS) entry which is preliminary data.</text>
</comment>
<name>A0A254T7Q5_9BURK</name>
<feature type="compositionally biased region" description="Polar residues" evidence="1">
    <location>
        <begin position="54"/>
        <end position="65"/>
    </location>
</feature>
<evidence type="ECO:0000313" key="3">
    <source>
        <dbReference type="Proteomes" id="UP000197535"/>
    </source>
</evidence>
<dbReference type="AlphaFoldDB" id="A0A254T7Q5"/>
<keyword evidence="3" id="KW-1185">Reference proteome</keyword>
<evidence type="ECO:0000256" key="1">
    <source>
        <dbReference type="SAM" id="MobiDB-lite"/>
    </source>
</evidence>
<evidence type="ECO:0000313" key="2">
    <source>
        <dbReference type="EMBL" id="OWW18684.1"/>
    </source>
</evidence>